<feature type="region of interest" description="Disordered" evidence="1">
    <location>
        <begin position="98"/>
        <end position="164"/>
    </location>
</feature>
<dbReference type="InterPro" id="IPR004244">
    <property type="entry name" value="Transposase_22"/>
</dbReference>
<proteinExistence type="predicted"/>
<evidence type="ECO:0000313" key="3">
    <source>
        <dbReference type="Proteomes" id="UP001066276"/>
    </source>
</evidence>
<evidence type="ECO:0000256" key="1">
    <source>
        <dbReference type="SAM" id="MobiDB-lite"/>
    </source>
</evidence>
<dbReference type="AlphaFoldDB" id="A0AAV7R288"/>
<dbReference type="Gene3D" id="3.30.70.1820">
    <property type="entry name" value="L1 transposable element, RRM domain"/>
    <property type="match status" value="1"/>
</dbReference>
<dbReference type="PANTHER" id="PTHR11505">
    <property type="entry name" value="L1 TRANSPOSABLE ELEMENT-RELATED"/>
    <property type="match status" value="1"/>
</dbReference>
<reference evidence="2" key="1">
    <citation type="journal article" date="2022" name="bioRxiv">
        <title>Sequencing and chromosome-scale assembly of the giantPleurodeles waltlgenome.</title>
        <authorList>
            <person name="Brown T."/>
            <person name="Elewa A."/>
            <person name="Iarovenko S."/>
            <person name="Subramanian E."/>
            <person name="Araus A.J."/>
            <person name="Petzold A."/>
            <person name="Susuki M."/>
            <person name="Suzuki K.-i.T."/>
            <person name="Hayashi T."/>
            <person name="Toyoda A."/>
            <person name="Oliveira C."/>
            <person name="Osipova E."/>
            <person name="Leigh N.D."/>
            <person name="Simon A."/>
            <person name="Yun M.H."/>
        </authorList>
    </citation>
    <scope>NUCLEOTIDE SEQUENCE</scope>
    <source>
        <strain evidence="2">20211129_DDA</strain>
        <tissue evidence="2">Liver</tissue>
    </source>
</reference>
<feature type="region of interest" description="Disordered" evidence="1">
    <location>
        <begin position="1"/>
        <end position="24"/>
    </location>
</feature>
<evidence type="ECO:0000313" key="2">
    <source>
        <dbReference type="EMBL" id="KAJ1145787.1"/>
    </source>
</evidence>
<dbReference type="EMBL" id="JANPWB010000010">
    <property type="protein sequence ID" value="KAJ1145787.1"/>
    <property type="molecule type" value="Genomic_DNA"/>
</dbReference>
<name>A0AAV7R288_PLEWA</name>
<dbReference type="Proteomes" id="UP001066276">
    <property type="component" value="Chromosome 6"/>
</dbReference>
<feature type="compositionally biased region" description="Low complexity" evidence="1">
    <location>
        <begin position="127"/>
        <end position="139"/>
    </location>
</feature>
<sequence>MKQGENNEVKTPPEGGSQEKDLPLDWEQTSMSLKAIDCAALKGGEVAVMPKDAETYMAQEGSFQLGPREQGNRVLPQVTQEGICTTKEVVKVPAVSKDGGDKFYSLTEDSNSSNSNLGTSESRDSISSESASFLSLAESTVRQRRRRTKGLVPSSKDNAESSAQTQIALEWDCSGTDLMSTVETHSSQNTTKMIDESACGPIHVMDNRHTDSDMLQSIYNSIKELQTETRAESRRARLATKQLQGTVRKVVKSCTEIEGKLSSIEERTSVVEGEIETLRVQTTMHDGQLTDIMWKLEDQENRQRRNNLHFLGIKEDAEGSNIRAYMIKVLQEAFPELSKWDWEAEVQRVHRSRRQARFHLPFRHVELAVLPFRRGGV</sequence>
<feature type="compositionally biased region" description="Polar residues" evidence="1">
    <location>
        <begin position="107"/>
        <end position="119"/>
    </location>
</feature>
<organism evidence="2 3">
    <name type="scientific">Pleurodeles waltl</name>
    <name type="common">Iberian ribbed newt</name>
    <dbReference type="NCBI Taxonomy" id="8319"/>
    <lineage>
        <taxon>Eukaryota</taxon>
        <taxon>Metazoa</taxon>
        <taxon>Chordata</taxon>
        <taxon>Craniata</taxon>
        <taxon>Vertebrata</taxon>
        <taxon>Euteleostomi</taxon>
        <taxon>Amphibia</taxon>
        <taxon>Batrachia</taxon>
        <taxon>Caudata</taxon>
        <taxon>Salamandroidea</taxon>
        <taxon>Salamandridae</taxon>
        <taxon>Pleurodelinae</taxon>
        <taxon>Pleurodeles</taxon>
    </lineage>
</organism>
<gene>
    <name evidence="2" type="ORF">NDU88_012071</name>
</gene>
<comment type="caution">
    <text evidence="2">The sequence shown here is derived from an EMBL/GenBank/DDBJ whole genome shotgun (WGS) entry which is preliminary data.</text>
</comment>
<protein>
    <submittedName>
        <fullName evidence="2">Uncharacterized protein</fullName>
    </submittedName>
</protein>
<accession>A0AAV7R288</accession>
<keyword evidence="3" id="KW-1185">Reference proteome</keyword>